<feature type="region of interest" description="Disordered" evidence="1">
    <location>
        <begin position="186"/>
        <end position="251"/>
    </location>
</feature>
<feature type="compositionally biased region" description="Basic and acidic residues" evidence="1">
    <location>
        <begin position="63"/>
        <end position="77"/>
    </location>
</feature>
<protein>
    <submittedName>
        <fullName evidence="2">Uncharacterized protein</fullName>
    </submittedName>
</protein>
<keyword evidence="3" id="KW-1185">Reference proteome</keyword>
<feature type="region of interest" description="Disordered" evidence="1">
    <location>
        <begin position="118"/>
        <end position="148"/>
    </location>
</feature>
<evidence type="ECO:0000256" key="1">
    <source>
        <dbReference type="SAM" id="MobiDB-lite"/>
    </source>
</evidence>
<feature type="compositionally biased region" description="Basic residues" evidence="1">
    <location>
        <begin position="53"/>
        <end position="62"/>
    </location>
</feature>
<comment type="caution">
    <text evidence="2">The sequence shown here is derived from an EMBL/GenBank/DDBJ whole genome shotgun (WGS) entry which is preliminary data.</text>
</comment>
<reference evidence="2" key="1">
    <citation type="submission" date="2020-11" db="EMBL/GenBank/DDBJ databases">
        <authorList>
            <consortium name="DOE Joint Genome Institute"/>
            <person name="Ahrendt S."/>
            <person name="Riley R."/>
            <person name="Andreopoulos W."/>
            <person name="Labutti K."/>
            <person name="Pangilinan J."/>
            <person name="Ruiz-Duenas F.J."/>
            <person name="Barrasa J.M."/>
            <person name="Sanchez-Garcia M."/>
            <person name="Camarero S."/>
            <person name="Miyauchi S."/>
            <person name="Serrano A."/>
            <person name="Linde D."/>
            <person name="Babiker R."/>
            <person name="Drula E."/>
            <person name="Ayuso-Fernandez I."/>
            <person name="Pacheco R."/>
            <person name="Padilla G."/>
            <person name="Ferreira P."/>
            <person name="Barriuso J."/>
            <person name="Kellner H."/>
            <person name="Castanera R."/>
            <person name="Alfaro M."/>
            <person name="Ramirez L."/>
            <person name="Pisabarro A.G."/>
            <person name="Kuo A."/>
            <person name="Tritt A."/>
            <person name="Lipzen A."/>
            <person name="He G."/>
            <person name="Yan M."/>
            <person name="Ng V."/>
            <person name="Cullen D."/>
            <person name="Martin F."/>
            <person name="Rosso M.-N."/>
            <person name="Henrissat B."/>
            <person name="Hibbett D."/>
            <person name="Martinez A.T."/>
            <person name="Grigoriev I.V."/>
        </authorList>
    </citation>
    <scope>NUCLEOTIDE SEQUENCE</scope>
    <source>
        <strain evidence="2">CIRM-BRFM 674</strain>
    </source>
</reference>
<name>A0A9P5YJ29_9AGAR</name>
<dbReference type="AlphaFoldDB" id="A0A9P5YJ29"/>
<dbReference type="Proteomes" id="UP000807469">
    <property type="component" value="Unassembled WGS sequence"/>
</dbReference>
<evidence type="ECO:0000313" key="2">
    <source>
        <dbReference type="EMBL" id="KAF9470224.1"/>
    </source>
</evidence>
<organism evidence="2 3">
    <name type="scientific">Pholiota conissans</name>
    <dbReference type="NCBI Taxonomy" id="109636"/>
    <lineage>
        <taxon>Eukaryota</taxon>
        <taxon>Fungi</taxon>
        <taxon>Dikarya</taxon>
        <taxon>Basidiomycota</taxon>
        <taxon>Agaricomycotina</taxon>
        <taxon>Agaricomycetes</taxon>
        <taxon>Agaricomycetidae</taxon>
        <taxon>Agaricales</taxon>
        <taxon>Agaricineae</taxon>
        <taxon>Strophariaceae</taxon>
        <taxon>Pholiota</taxon>
    </lineage>
</organism>
<dbReference type="EMBL" id="MU156148">
    <property type="protein sequence ID" value="KAF9470224.1"/>
    <property type="molecule type" value="Genomic_DNA"/>
</dbReference>
<feature type="region of interest" description="Disordered" evidence="1">
    <location>
        <begin position="35"/>
        <end position="77"/>
    </location>
</feature>
<accession>A0A9P5YJ29</accession>
<feature type="compositionally biased region" description="Basic and acidic residues" evidence="1">
    <location>
        <begin position="225"/>
        <end position="251"/>
    </location>
</feature>
<feature type="compositionally biased region" description="Polar residues" evidence="1">
    <location>
        <begin position="193"/>
        <end position="205"/>
    </location>
</feature>
<proteinExistence type="predicted"/>
<gene>
    <name evidence="2" type="ORF">BDN70DRAFT_902282</name>
</gene>
<evidence type="ECO:0000313" key="3">
    <source>
        <dbReference type="Proteomes" id="UP000807469"/>
    </source>
</evidence>
<sequence length="282" mass="30575">MCCNRRRQRRGEALRRLPRRGINGRQVVEVQFNHHIPSPSSHRPPPDSPRTTQRTHGHRKRREWGAGRAREDPGKREIPKLGGAAATCHFTPGPPGWTPSSLTASAATVVACHVTTAATSSPLPSPPAALPNDSTTHFHHPSPSRGTDRYVHTADLSCATAVLGATSLAPTLTTVLSSDMAGTMTASRHGYNGRSTTSAHKMSQNKGDDDEVTQGQQDPACMSDETARTTHVSERNSSEYDDDAHNGVKHDAYGYDMRRQVARARRVSEAAAACRARKDPKV</sequence>